<dbReference type="Pfam" id="PF11848">
    <property type="entry name" value="DUF3368"/>
    <property type="match status" value="1"/>
</dbReference>
<dbReference type="AlphaFoldDB" id="A0A552EM26"/>
<comment type="caution">
    <text evidence="1">The sequence shown here is derived from an EMBL/GenBank/DDBJ whole genome shotgun (WGS) entry which is preliminary data.</text>
</comment>
<dbReference type="InterPro" id="IPR021799">
    <property type="entry name" value="PIN-like_prokaryotic"/>
</dbReference>
<evidence type="ECO:0000313" key="2">
    <source>
        <dbReference type="Proteomes" id="UP000315113"/>
    </source>
</evidence>
<dbReference type="InterPro" id="IPR029060">
    <property type="entry name" value="PIN-like_dom_sf"/>
</dbReference>
<organism evidence="1 2">
    <name type="scientific">Microcystis aeruginosa Ma_MB_F_20061100_S20D</name>
    <dbReference type="NCBI Taxonomy" id="2486253"/>
    <lineage>
        <taxon>Bacteria</taxon>
        <taxon>Bacillati</taxon>
        <taxon>Cyanobacteriota</taxon>
        <taxon>Cyanophyceae</taxon>
        <taxon>Oscillatoriophycideae</taxon>
        <taxon>Chroococcales</taxon>
        <taxon>Microcystaceae</taxon>
        <taxon>Microcystis</taxon>
    </lineage>
</organism>
<dbReference type="EMBL" id="SFBH01000088">
    <property type="protein sequence ID" value="TRU35523.1"/>
    <property type="molecule type" value="Genomic_DNA"/>
</dbReference>
<reference evidence="1 2" key="1">
    <citation type="submission" date="2019-01" db="EMBL/GenBank/DDBJ databases">
        <title>Coherence of Microcystis species and biogeography revealed through population genomics.</title>
        <authorList>
            <person name="Perez-Carrascal O.M."/>
            <person name="Terrat Y."/>
            <person name="Giani A."/>
            <person name="Fortin N."/>
            <person name="Tromas N."/>
            <person name="Shapiro B.J."/>
        </authorList>
    </citation>
    <scope>NUCLEOTIDE SEQUENCE [LARGE SCALE GENOMIC DNA]</scope>
    <source>
        <strain evidence="1">Ma_MB_F_20061100_S20D</strain>
    </source>
</reference>
<dbReference type="Proteomes" id="UP000315113">
    <property type="component" value="Unassembled WGS sequence"/>
</dbReference>
<proteinExistence type="predicted"/>
<dbReference type="SUPFAM" id="SSF88723">
    <property type="entry name" value="PIN domain-like"/>
    <property type="match status" value="1"/>
</dbReference>
<gene>
    <name evidence="1" type="ORF">EWV78_11110</name>
</gene>
<accession>A0A552EM26</accession>
<evidence type="ECO:0000313" key="1">
    <source>
        <dbReference type="EMBL" id="TRU35523.1"/>
    </source>
</evidence>
<protein>
    <recommendedName>
        <fullName evidence="3">PIN domain-containing protein</fullName>
    </recommendedName>
</protein>
<sequence>MMDVVSIDTCAIIHFMYINRFHLLKLLGYSVITTVYVQLEFEQGHSDSLNYYKKLIDYGEITTFPLEIEDLVEMSNVPQSKRASDAELSCFVVARRIGGKVLTDDRKAINYIRQHIQMPKDTITQLVEVLIEAYLADHLGDHELRSIQEILENNKFKIKFDLAREAARRRWMRSVER</sequence>
<evidence type="ECO:0008006" key="3">
    <source>
        <dbReference type="Google" id="ProtNLM"/>
    </source>
</evidence>
<name>A0A552EM26_MICAE</name>